<evidence type="ECO:0000313" key="3">
    <source>
        <dbReference type="EMBL" id="GIL48724.1"/>
    </source>
</evidence>
<feature type="compositionally biased region" description="Low complexity" evidence="2">
    <location>
        <begin position="1356"/>
        <end position="1375"/>
    </location>
</feature>
<protein>
    <recommendedName>
        <fullName evidence="5">SMC hinge domain-containing protein</fullName>
    </recommendedName>
</protein>
<comment type="caution">
    <text evidence="3">The sequence shown here is derived from an EMBL/GenBank/DDBJ whole genome shotgun (WGS) entry which is preliminary data.</text>
</comment>
<feature type="region of interest" description="Disordered" evidence="2">
    <location>
        <begin position="1057"/>
        <end position="1099"/>
    </location>
</feature>
<reference evidence="3" key="1">
    <citation type="journal article" date="2021" name="Proc. Natl. Acad. Sci. U.S.A.">
        <title>Three genomes in the algal genus Volvox reveal the fate of a haploid sex-determining region after a transition to homothallism.</title>
        <authorList>
            <person name="Yamamoto K."/>
            <person name="Hamaji T."/>
            <person name="Kawai-Toyooka H."/>
            <person name="Matsuzaki R."/>
            <person name="Takahashi F."/>
            <person name="Nishimura Y."/>
            <person name="Kawachi M."/>
            <person name="Noguchi H."/>
            <person name="Minakuchi Y."/>
            <person name="Umen J.G."/>
            <person name="Toyoda A."/>
            <person name="Nozaki H."/>
        </authorList>
    </citation>
    <scope>NUCLEOTIDE SEQUENCE</scope>
    <source>
        <strain evidence="3">NIES-3780</strain>
    </source>
</reference>
<keyword evidence="1" id="KW-0175">Coiled coil</keyword>
<feature type="compositionally biased region" description="Gly residues" evidence="2">
    <location>
        <begin position="153"/>
        <end position="169"/>
    </location>
</feature>
<evidence type="ECO:0000256" key="2">
    <source>
        <dbReference type="SAM" id="MobiDB-lite"/>
    </source>
</evidence>
<dbReference type="Proteomes" id="UP000747399">
    <property type="component" value="Unassembled WGS sequence"/>
</dbReference>
<dbReference type="InterPro" id="IPR038892">
    <property type="entry name" value="SMCHD1"/>
</dbReference>
<evidence type="ECO:0000256" key="1">
    <source>
        <dbReference type="SAM" id="Coils"/>
    </source>
</evidence>
<feature type="compositionally biased region" description="Basic and acidic residues" evidence="2">
    <location>
        <begin position="1387"/>
        <end position="1396"/>
    </location>
</feature>
<feature type="region of interest" description="Disordered" evidence="2">
    <location>
        <begin position="465"/>
        <end position="489"/>
    </location>
</feature>
<proteinExistence type="predicted"/>
<organism evidence="3 4">
    <name type="scientific">Volvox africanus</name>
    <dbReference type="NCBI Taxonomy" id="51714"/>
    <lineage>
        <taxon>Eukaryota</taxon>
        <taxon>Viridiplantae</taxon>
        <taxon>Chlorophyta</taxon>
        <taxon>core chlorophytes</taxon>
        <taxon>Chlorophyceae</taxon>
        <taxon>CS clade</taxon>
        <taxon>Chlamydomonadales</taxon>
        <taxon>Volvocaceae</taxon>
        <taxon>Volvox</taxon>
    </lineage>
</organism>
<dbReference type="EMBL" id="BNCO01000006">
    <property type="protein sequence ID" value="GIL48724.1"/>
    <property type="molecule type" value="Genomic_DNA"/>
</dbReference>
<sequence>QQSPAMPVAVETTTGMLAVPPAPAAGRQRAVEHAGDAAASGPEGSGGTPQLLLQLLVPNVTTGRPTSTSVVDAAALMARGFSLASDSITLQAGQTLRVPLVAVDQMGLPFAIPPALARLLEQYTTAYLEPVQDAAAAARVAATSAALGHAGHGRGGGGSGGAGAGGRAAGQGRLSGVVGERSGGGSNIVPCEISGWTWQELREGADGAGAAAGVAAAPSTEAAAASAAPQQLPRLPVCYFQVQPMHSSGHAALIVTFDPPPDALNAAATSSELKALPRMNLGLALHFEHGPLAAAGYQLSVLAPHGVQAQPISVHPERDQEVTAYLPSPRNCQRLYKVEVVEKTELVLELRLMDAQGFLVAEDGIFELRYVEVVDQARYGGVHVQPCTVTNGSLKLTLPVCAGSAWMTSPVLLLLAPSSPNFNHAEPLCIYLFVRRGRYPVEPLEIVWPECEQLPPRDRVLTLTLSNDDPPAHGPLGRHGNDDEDAAAASQWPRLPPFQVVVHSADGMKLEVEELQQLRLYYARKVRMDGSVQLEEATDQPVTQLRPRAAGVGLHRAHFYAAPGAVAIPTRAGQIWTLTAEYQDPRVCSPGNRLGPIPVLDLELLPAPPVRIQLGSASEAALGHPGSRALQTVVVASEALGEYTLPEITGQVVDRWGNASKPGSDNFMLLIVRPSTAMGPASAPEDAFVELASCEIELEDGSFRLPPTPLGTAGLTPGSDYEVCLQLWCEGSSGRAGSGSGGGAGAGGGEGGSGHEEQMAEGEANCVAAAVRGVELLVQTLYVSLLGDSAALRTKVQQLEAEASKLEQQLRSVTLDEHVRKRAVGEAAGQYSRVLAQLRDRGVRLPATTASAIVCGQAVEADTVAAMAADYQGLLAEIEACITNIDQQAGQLMRPPLVEPGAIARWAPPQPQHHAGPSVAASMCLMPFMKGGNMGHPAPEAARVYDRLRQMAMACVGLPGALGPLVMLGAVEKCDVAIALGQLAGGRFERVFVTEDRALRELLTRLSNMRPGGSATDLCDPVLLSRYDLDPNGVDVNHPQLPLLKRQLRNRFQVVLNFDPPDHDTDTALTQPQSRQQQQQQHQQLQTLRRPAENVRSGNPQLRNCQGFIGFAVNLVHLPPHLAEIRVPLRDHQGRSLQQGTLRQTMLNYVFGNAMVFEREEHIHAFRDRCRRVNIFPDVPLIAVDGKGGYNLGDKGSVSFGERTVPPICFSGLSPAEMTQLSQDGLHGGALDLRLRAEQLRLCALQSRKAQLQALRPQFEAAYTEVRSKQQLAEQQAAQQRALQERLVPQLAELRNELQSCTVEMERVAQRERFQAAQLQGSGGRAMGCAGATQGRRGVTVRFSRGHHTTNGSGGPAAPTGAGDAAAAGGTSTGARQGTMRRAAGLVREEREEPRCKRPRLST</sequence>
<accession>A0A8J4AVH0</accession>
<evidence type="ECO:0008006" key="5">
    <source>
        <dbReference type="Google" id="ProtNLM"/>
    </source>
</evidence>
<name>A0A8J4AVH0_9CHLO</name>
<feature type="coiled-coil region" evidence="1">
    <location>
        <begin position="789"/>
        <end position="816"/>
    </location>
</feature>
<dbReference type="PANTHER" id="PTHR22640:SF2">
    <property type="entry name" value="STRUCTURAL MAINTENANCE OF CHROMOSOMES FLEXIBLE HINGE DOMAIN-CONTAINING PROTEIN 1"/>
    <property type="match status" value="1"/>
</dbReference>
<dbReference type="GO" id="GO:0006302">
    <property type="term" value="P:double-strand break repair"/>
    <property type="evidence" value="ECO:0007669"/>
    <property type="project" value="InterPro"/>
</dbReference>
<evidence type="ECO:0000313" key="4">
    <source>
        <dbReference type="Proteomes" id="UP000747399"/>
    </source>
</evidence>
<feature type="non-terminal residue" evidence="3">
    <location>
        <position position="1403"/>
    </location>
</feature>
<feature type="compositionally biased region" description="Gly residues" evidence="2">
    <location>
        <begin position="735"/>
        <end position="752"/>
    </location>
</feature>
<feature type="region of interest" description="Disordered" evidence="2">
    <location>
        <begin position="735"/>
        <end position="760"/>
    </location>
</feature>
<feature type="region of interest" description="Disordered" evidence="2">
    <location>
        <begin position="1344"/>
        <end position="1403"/>
    </location>
</feature>
<feature type="compositionally biased region" description="Low complexity" evidence="2">
    <location>
        <begin position="1067"/>
        <end position="1089"/>
    </location>
</feature>
<gene>
    <name evidence="3" type="ORF">Vafri_5187</name>
</gene>
<keyword evidence="4" id="KW-1185">Reference proteome</keyword>
<feature type="compositionally biased region" description="Low complexity" evidence="2">
    <location>
        <begin position="170"/>
        <end position="180"/>
    </location>
</feature>
<feature type="region of interest" description="Disordered" evidence="2">
    <location>
        <begin position="149"/>
        <end position="181"/>
    </location>
</feature>
<dbReference type="PANTHER" id="PTHR22640">
    <property type="entry name" value="STRUCTURAL MAINTENANCE OF CHROMOSOMES FLEXIBLE HINGE DOMAIN-CONTAINING PROTEIN 1"/>
    <property type="match status" value="1"/>
</dbReference>
<feature type="region of interest" description="Disordered" evidence="2">
    <location>
        <begin position="19"/>
        <end position="46"/>
    </location>
</feature>